<keyword evidence="2" id="KW-1185">Reference proteome</keyword>
<dbReference type="Proteomes" id="UP001365542">
    <property type="component" value="Unassembled WGS sequence"/>
</dbReference>
<proteinExistence type="predicted"/>
<dbReference type="AlphaFoldDB" id="A0AAV9WW15"/>
<organism evidence="1 2">
    <name type="scientific">Orbilia ellipsospora</name>
    <dbReference type="NCBI Taxonomy" id="2528407"/>
    <lineage>
        <taxon>Eukaryota</taxon>
        <taxon>Fungi</taxon>
        <taxon>Dikarya</taxon>
        <taxon>Ascomycota</taxon>
        <taxon>Pezizomycotina</taxon>
        <taxon>Orbiliomycetes</taxon>
        <taxon>Orbiliales</taxon>
        <taxon>Orbiliaceae</taxon>
        <taxon>Orbilia</taxon>
    </lineage>
</organism>
<dbReference type="InterPro" id="IPR036412">
    <property type="entry name" value="HAD-like_sf"/>
</dbReference>
<name>A0AAV9WW15_9PEZI</name>
<gene>
    <name evidence="1" type="ORF">TWF694_005127</name>
</gene>
<evidence type="ECO:0000313" key="1">
    <source>
        <dbReference type="EMBL" id="KAK6526545.1"/>
    </source>
</evidence>
<dbReference type="PANTHER" id="PTHR43611:SF3">
    <property type="entry name" value="FLAVIN MONONUCLEOTIDE HYDROLASE 1, CHLOROPLATIC"/>
    <property type="match status" value="1"/>
</dbReference>
<dbReference type="PANTHER" id="PTHR43611">
    <property type="entry name" value="ALPHA-D-GLUCOSE 1-PHOSPHATE PHOSPHATASE"/>
    <property type="match status" value="1"/>
</dbReference>
<sequence length="493" mass="56519">MVTDYSCYNSPINTLILDLGDVVFDWTPPSDTKIKPEDFRRAMNTLFWHEFERGKISEDECLEKIVQSRKMQVSAQDLKETVRQASLSLKANEEFVSALKDLKRRYNLKVYAMSNVALPHYEILRAQPWDIWTLFDGIFTSAEVGMRKHDLGFYYHVIHESSISPESALFLDDKAENAVAAQSLGIRAVRFTKREEVTRQLYNALGNPVYRGDEYLKQQAKRMHAIINGIDVKDNFINLTIFDVTRNPDLVELVEPVAPHILWNYFGEKPTLSFIRNFPDDFDTSFLAALVVGLPEKTAHQLMDKALKNMNSDGLIMLYDDPNRPRVDQGCCAHMMAFFVRYGRENEVSRMWEWLYNILLHRAHLIGGYYYHLPDYFLWIMSRITREASKAGRSLPGKIPIADLLRRRCKERLGVTDTALALGLRLLACQAVGVPLADYRGDLERLIDMQCEDGGWPLCELYKIPLAKTAIESRGMPTALALKVLKDAAFAEC</sequence>
<dbReference type="SUPFAM" id="SSF56784">
    <property type="entry name" value="HAD-like"/>
    <property type="match status" value="1"/>
</dbReference>
<dbReference type="Gene3D" id="3.40.50.1000">
    <property type="entry name" value="HAD superfamily/HAD-like"/>
    <property type="match status" value="1"/>
</dbReference>
<dbReference type="SUPFAM" id="SSF48239">
    <property type="entry name" value="Terpenoid cyclases/Protein prenyltransferases"/>
    <property type="match status" value="1"/>
</dbReference>
<dbReference type="CDD" id="cd02603">
    <property type="entry name" value="HAD_sEH-N_like"/>
    <property type="match status" value="1"/>
</dbReference>
<evidence type="ECO:0000313" key="2">
    <source>
        <dbReference type="Proteomes" id="UP001365542"/>
    </source>
</evidence>
<comment type="caution">
    <text evidence="1">The sequence shown here is derived from an EMBL/GenBank/DDBJ whole genome shotgun (WGS) entry which is preliminary data.</text>
</comment>
<dbReference type="InterPro" id="IPR008930">
    <property type="entry name" value="Terpenoid_cyclase/PrenylTrfase"/>
</dbReference>
<dbReference type="EMBL" id="JAVHJO010000016">
    <property type="protein sequence ID" value="KAK6526545.1"/>
    <property type="molecule type" value="Genomic_DNA"/>
</dbReference>
<dbReference type="InterPro" id="IPR023214">
    <property type="entry name" value="HAD_sf"/>
</dbReference>
<dbReference type="InterPro" id="IPR023198">
    <property type="entry name" value="PGP-like_dom2"/>
</dbReference>
<protein>
    <submittedName>
        <fullName evidence="1">Uncharacterized protein</fullName>
    </submittedName>
</protein>
<accession>A0AAV9WW15</accession>
<dbReference type="Gene3D" id="1.10.150.240">
    <property type="entry name" value="Putative phosphatase, domain 2"/>
    <property type="match status" value="1"/>
</dbReference>
<reference evidence="1 2" key="1">
    <citation type="submission" date="2019-10" db="EMBL/GenBank/DDBJ databases">
        <authorList>
            <person name="Palmer J.M."/>
        </authorList>
    </citation>
    <scope>NUCLEOTIDE SEQUENCE [LARGE SCALE GENOMIC DNA]</scope>
    <source>
        <strain evidence="1 2">TWF694</strain>
    </source>
</reference>